<dbReference type="InterPro" id="IPR021505">
    <property type="entry name" value="Phage_B3_Orf6"/>
</dbReference>
<accession>A0A7J0BX11</accession>
<dbReference type="Pfam" id="PF11363">
    <property type="entry name" value="DUF3164"/>
    <property type="match status" value="1"/>
</dbReference>
<name>A0A7J0BX11_9BACT</name>
<dbReference type="RefSeq" id="WP_174410351.1">
    <property type="nucleotide sequence ID" value="NZ_BLVP01000009.1"/>
</dbReference>
<evidence type="ECO:0000313" key="1">
    <source>
        <dbReference type="EMBL" id="GFM37711.1"/>
    </source>
</evidence>
<dbReference type="Proteomes" id="UP000503820">
    <property type="component" value="Unassembled WGS sequence"/>
</dbReference>
<protein>
    <submittedName>
        <fullName evidence="1">Sulfate transporter</fullName>
    </submittedName>
</protein>
<keyword evidence="2" id="KW-1185">Reference proteome</keyword>
<comment type="caution">
    <text evidence="1">The sequence shown here is derived from an EMBL/GenBank/DDBJ whole genome shotgun (WGS) entry which is preliminary data.</text>
</comment>
<sequence>MSEGYMENAQGHLVPVDQVKEIDMARHDLVMELVGKAKSVRDDLAKFKCGAMADVGAFVELAAEKYGAKLGGNKGNVTLMSYDGRFKIQRSIAEHITFDERLQAAKALIDECLRDWTADSRTELQALINQAFRVDKEGRINTGAILSLRRLDITDTRWMQAMQAIGDSIQVTGTKAYVRVYERNASGGYDPIPLDVAAI</sequence>
<gene>
    <name evidence="1" type="ORF">DSM19430T_23950</name>
</gene>
<reference evidence="1 2" key="1">
    <citation type="submission" date="2020-05" db="EMBL/GenBank/DDBJ databases">
        <title>Draft genome sequence of Desulfovibrio psychrotolerans JS1T.</title>
        <authorList>
            <person name="Ueno A."/>
            <person name="Tamazawa S."/>
            <person name="Tamamura S."/>
            <person name="Murakami T."/>
            <person name="Kiyama T."/>
            <person name="Inomata H."/>
            <person name="Amano Y."/>
            <person name="Miyakawa K."/>
            <person name="Tamaki H."/>
            <person name="Naganuma T."/>
            <person name="Kaneko K."/>
        </authorList>
    </citation>
    <scope>NUCLEOTIDE SEQUENCE [LARGE SCALE GENOMIC DNA]</scope>
    <source>
        <strain evidence="1 2">JS1</strain>
    </source>
</reference>
<dbReference type="EMBL" id="BLVP01000009">
    <property type="protein sequence ID" value="GFM37711.1"/>
    <property type="molecule type" value="Genomic_DNA"/>
</dbReference>
<evidence type="ECO:0000313" key="2">
    <source>
        <dbReference type="Proteomes" id="UP000503820"/>
    </source>
</evidence>
<organism evidence="1 2">
    <name type="scientific">Desulfovibrio psychrotolerans</name>
    <dbReference type="NCBI Taxonomy" id="415242"/>
    <lineage>
        <taxon>Bacteria</taxon>
        <taxon>Pseudomonadati</taxon>
        <taxon>Thermodesulfobacteriota</taxon>
        <taxon>Desulfovibrionia</taxon>
        <taxon>Desulfovibrionales</taxon>
        <taxon>Desulfovibrionaceae</taxon>
        <taxon>Desulfovibrio</taxon>
    </lineage>
</organism>
<dbReference type="AlphaFoldDB" id="A0A7J0BX11"/>
<proteinExistence type="predicted"/>